<protein>
    <submittedName>
        <fullName evidence="4">DUF2813 domain-containing protein</fullName>
    </submittedName>
</protein>
<reference evidence="4 5" key="1">
    <citation type="submission" date="2018-06" db="EMBL/GenBank/DDBJ databases">
        <title>Sphaerisporangium craniellae sp. nov., isolated from a marine sponge in the South China Sea.</title>
        <authorList>
            <person name="Li L."/>
        </authorList>
    </citation>
    <scope>NUCLEOTIDE SEQUENCE [LARGE SCALE GENOMIC DNA]</scope>
    <source>
        <strain evidence="4 5">CCTCC AA 208026</strain>
    </source>
</reference>
<name>A0A367FR99_9ACTN</name>
<feature type="domain" description="Endonuclease GajA/Old nuclease/RecF-like AAA" evidence="2">
    <location>
        <begin position="1"/>
        <end position="47"/>
    </location>
</feature>
<dbReference type="GO" id="GO:0005524">
    <property type="term" value="F:ATP binding"/>
    <property type="evidence" value="ECO:0007669"/>
    <property type="project" value="InterPro"/>
</dbReference>
<dbReference type="Pfam" id="PF13175">
    <property type="entry name" value="AAA_15"/>
    <property type="match status" value="1"/>
</dbReference>
<sequence length="449" mass="49557">MITRIEIDGFKSFENFALDVPPFLVLIGTNASGKSNLLDALSFLSKAAVQGLDSAVAAVRGDARGLFRRRGEGTRVDRMRFAVEFLLESAPLGLPTRWRYELDLAWAEPEDALEGIVVEGHQLVALSSAQDRWPAVRGMAPEWFADGLVSYQGGRVVSLPIGPLEVPSGGMGLLHMARVALNDRKYLRDLTDDDIHVLEDDTVVRVAWTELAQMRFLHLEAGALRLSSELGGPQFMDTTGRDLPNYLRSLTKATGSKERPLGVVGEIKMHLAGLAREVTDFAIVEDGHRRDVRLEFSSPYEQEIGAEFASDGTLRMLAILAALHDRGCVAIEEPENGVFPERFRHLLALTGGLVTDMRQPPERDALRVPLPYRQAIFTSHSPIVLDEVPSANIAFLDMTTVLENGAASRVSRVRRLREDQGPVRVEGERWARVTESELSRFRAGVEASA</sequence>
<dbReference type="InterPro" id="IPR041685">
    <property type="entry name" value="AAA_GajA/Old/RecF-like"/>
</dbReference>
<evidence type="ECO:0000259" key="3">
    <source>
        <dbReference type="Pfam" id="PF13304"/>
    </source>
</evidence>
<gene>
    <name evidence="4" type="ORF">DQ384_06980</name>
</gene>
<dbReference type="GO" id="GO:0006302">
    <property type="term" value="P:double-strand break repair"/>
    <property type="evidence" value="ECO:0007669"/>
    <property type="project" value="TreeGrafter"/>
</dbReference>
<accession>A0A367FR99</accession>
<dbReference type="GO" id="GO:0009432">
    <property type="term" value="P:SOS response"/>
    <property type="evidence" value="ECO:0007669"/>
    <property type="project" value="UniProtKB-KW"/>
</dbReference>
<comment type="caution">
    <text evidence="4">The sequence shown here is derived from an EMBL/GenBank/DDBJ whole genome shotgun (WGS) entry which is preliminary data.</text>
</comment>
<dbReference type="Proteomes" id="UP000253094">
    <property type="component" value="Unassembled WGS sequence"/>
</dbReference>
<dbReference type="PANTHER" id="PTHR32182">
    <property type="entry name" value="DNA REPLICATION AND REPAIR PROTEIN RECF"/>
    <property type="match status" value="1"/>
</dbReference>
<feature type="domain" description="ATPase AAA-type core" evidence="3">
    <location>
        <begin position="306"/>
        <end position="386"/>
    </location>
</feature>
<evidence type="ECO:0000259" key="2">
    <source>
        <dbReference type="Pfam" id="PF13175"/>
    </source>
</evidence>
<dbReference type="OrthoDB" id="104167at2"/>
<dbReference type="Gene3D" id="3.40.50.300">
    <property type="entry name" value="P-loop containing nucleotide triphosphate hydrolases"/>
    <property type="match status" value="1"/>
</dbReference>
<dbReference type="AlphaFoldDB" id="A0A367FR99"/>
<dbReference type="InterPro" id="IPR003959">
    <property type="entry name" value="ATPase_AAA_core"/>
</dbReference>
<keyword evidence="1" id="KW-0227">DNA damage</keyword>
<evidence type="ECO:0000256" key="1">
    <source>
        <dbReference type="ARBA" id="ARBA00023236"/>
    </source>
</evidence>
<dbReference type="GO" id="GO:0016887">
    <property type="term" value="F:ATP hydrolysis activity"/>
    <property type="evidence" value="ECO:0007669"/>
    <property type="project" value="InterPro"/>
</dbReference>
<dbReference type="RefSeq" id="WP_114027852.1">
    <property type="nucleotide sequence ID" value="NZ_QOIL01000003.1"/>
</dbReference>
<organism evidence="4 5">
    <name type="scientific">Sphaerisporangium album</name>
    <dbReference type="NCBI Taxonomy" id="509200"/>
    <lineage>
        <taxon>Bacteria</taxon>
        <taxon>Bacillati</taxon>
        <taxon>Actinomycetota</taxon>
        <taxon>Actinomycetes</taxon>
        <taxon>Streptosporangiales</taxon>
        <taxon>Streptosporangiaceae</taxon>
        <taxon>Sphaerisporangium</taxon>
    </lineage>
</organism>
<keyword evidence="5" id="KW-1185">Reference proteome</keyword>
<keyword evidence="1" id="KW-0742">SOS response</keyword>
<proteinExistence type="predicted"/>
<dbReference type="Pfam" id="PF13304">
    <property type="entry name" value="AAA_21"/>
    <property type="match status" value="1"/>
</dbReference>
<dbReference type="InterPro" id="IPR027417">
    <property type="entry name" value="P-loop_NTPase"/>
</dbReference>
<dbReference type="PANTHER" id="PTHR32182:SF22">
    <property type="entry name" value="ATP-DEPENDENT ENDONUCLEASE, OLD FAMILY-RELATED"/>
    <property type="match status" value="1"/>
</dbReference>
<dbReference type="SUPFAM" id="SSF52540">
    <property type="entry name" value="P-loop containing nucleoside triphosphate hydrolases"/>
    <property type="match status" value="1"/>
</dbReference>
<evidence type="ECO:0000313" key="4">
    <source>
        <dbReference type="EMBL" id="RCG32237.1"/>
    </source>
</evidence>
<dbReference type="GO" id="GO:0000731">
    <property type="term" value="P:DNA synthesis involved in DNA repair"/>
    <property type="evidence" value="ECO:0007669"/>
    <property type="project" value="TreeGrafter"/>
</dbReference>
<dbReference type="EMBL" id="QOIL01000003">
    <property type="protein sequence ID" value="RCG32237.1"/>
    <property type="molecule type" value="Genomic_DNA"/>
</dbReference>
<evidence type="ECO:0000313" key="5">
    <source>
        <dbReference type="Proteomes" id="UP000253094"/>
    </source>
</evidence>